<evidence type="ECO:0000313" key="2">
    <source>
        <dbReference type="Proteomes" id="UP000297245"/>
    </source>
</evidence>
<dbReference type="EMBL" id="ML179658">
    <property type="protein sequence ID" value="THU83515.1"/>
    <property type="molecule type" value="Genomic_DNA"/>
</dbReference>
<sequence>MVLNNKDLRVKCYDRDVRTNKNANIGRVSIDYIPPELISSIFCLSCNLDSPIAFQEPTANISIVNSYTALALSHVCSSWRDLALSTSKLWTKITVTERLSRINPEHVSKICRFAQLYLIRSENNLLDFIIEFPEIKACQPSSYDVDSLKLPEEAYELFESFYPIYKLFFQQASRWRVAYMNLDIDILQNRHRSHWPNTFPVLEDLEIRAIGNEANYSDTQPRLEISSAPLLRRLAHTGIAVSIGPDYSVAEKLDPIPTLESLVFSGTLSEENVSIACPNTSVTLFSVTSVSSRRQAQCLARKLRIDVHPNQDNEQVLGYLFESFILPNITHLHIAPLSNTINSSGIRFQSDVFLNLISDPSRFSATSLTHFTLASLFIKPAALLSILSNLPALTHFAFVSGDDSGVRSAFSVLTEAFFHSLAYRQQNQLLPDLKELHLAFGFGQGTSRGSEFTLNASKSEALFDMIESRSIAGLNAGKADHDMGGHHLQIVRLVLPSLSRHEIESNQGVVSWVRKLSVGTALDCTFGWAESRADWWRMGLGCWKDEEFR</sequence>
<reference evidence="1 2" key="1">
    <citation type="journal article" date="2019" name="Nat. Ecol. Evol.">
        <title>Megaphylogeny resolves global patterns of mushroom evolution.</title>
        <authorList>
            <person name="Varga T."/>
            <person name="Krizsan K."/>
            <person name="Foldi C."/>
            <person name="Dima B."/>
            <person name="Sanchez-Garcia M."/>
            <person name="Sanchez-Ramirez S."/>
            <person name="Szollosi G.J."/>
            <person name="Szarkandi J.G."/>
            <person name="Papp V."/>
            <person name="Albert L."/>
            <person name="Andreopoulos W."/>
            <person name="Angelini C."/>
            <person name="Antonin V."/>
            <person name="Barry K.W."/>
            <person name="Bougher N.L."/>
            <person name="Buchanan P."/>
            <person name="Buyck B."/>
            <person name="Bense V."/>
            <person name="Catcheside P."/>
            <person name="Chovatia M."/>
            <person name="Cooper J."/>
            <person name="Damon W."/>
            <person name="Desjardin D."/>
            <person name="Finy P."/>
            <person name="Geml J."/>
            <person name="Haridas S."/>
            <person name="Hughes K."/>
            <person name="Justo A."/>
            <person name="Karasinski D."/>
            <person name="Kautmanova I."/>
            <person name="Kiss B."/>
            <person name="Kocsube S."/>
            <person name="Kotiranta H."/>
            <person name="LaButti K.M."/>
            <person name="Lechner B.E."/>
            <person name="Liimatainen K."/>
            <person name="Lipzen A."/>
            <person name="Lukacs Z."/>
            <person name="Mihaltcheva S."/>
            <person name="Morgado L.N."/>
            <person name="Niskanen T."/>
            <person name="Noordeloos M.E."/>
            <person name="Ohm R.A."/>
            <person name="Ortiz-Santana B."/>
            <person name="Ovrebo C."/>
            <person name="Racz N."/>
            <person name="Riley R."/>
            <person name="Savchenko A."/>
            <person name="Shiryaev A."/>
            <person name="Soop K."/>
            <person name="Spirin V."/>
            <person name="Szebenyi C."/>
            <person name="Tomsovsky M."/>
            <person name="Tulloss R.E."/>
            <person name="Uehling J."/>
            <person name="Grigoriev I.V."/>
            <person name="Vagvolgyi C."/>
            <person name="Papp T."/>
            <person name="Martin F.M."/>
            <person name="Miettinen O."/>
            <person name="Hibbett D.S."/>
            <person name="Nagy L.G."/>
        </authorList>
    </citation>
    <scope>NUCLEOTIDE SEQUENCE [LARGE SCALE GENOMIC DNA]</scope>
    <source>
        <strain evidence="1 2">CBS 962.96</strain>
    </source>
</reference>
<gene>
    <name evidence="1" type="ORF">K435DRAFT_871218</name>
</gene>
<dbReference type="OrthoDB" id="2998972at2759"/>
<accession>A0A4V4HCK3</accession>
<protein>
    <submittedName>
        <fullName evidence="1">Uncharacterized protein</fullName>
    </submittedName>
</protein>
<keyword evidence="2" id="KW-1185">Reference proteome</keyword>
<evidence type="ECO:0000313" key="1">
    <source>
        <dbReference type="EMBL" id="THU83515.1"/>
    </source>
</evidence>
<dbReference type="InterPro" id="IPR032675">
    <property type="entry name" value="LRR_dom_sf"/>
</dbReference>
<dbReference type="InterPro" id="IPR036047">
    <property type="entry name" value="F-box-like_dom_sf"/>
</dbReference>
<name>A0A4V4HCK3_DENBC</name>
<dbReference type="Proteomes" id="UP000297245">
    <property type="component" value="Unassembled WGS sequence"/>
</dbReference>
<dbReference type="Gene3D" id="3.80.10.10">
    <property type="entry name" value="Ribonuclease Inhibitor"/>
    <property type="match status" value="1"/>
</dbReference>
<dbReference type="SUPFAM" id="SSF81383">
    <property type="entry name" value="F-box domain"/>
    <property type="match status" value="1"/>
</dbReference>
<dbReference type="Gene3D" id="1.20.1280.50">
    <property type="match status" value="1"/>
</dbReference>
<dbReference type="AlphaFoldDB" id="A0A4V4HCK3"/>
<organism evidence="1 2">
    <name type="scientific">Dendrothele bispora (strain CBS 962.96)</name>
    <dbReference type="NCBI Taxonomy" id="1314807"/>
    <lineage>
        <taxon>Eukaryota</taxon>
        <taxon>Fungi</taxon>
        <taxon>Dikarya</taxon>
        <taxon>Basidiomycota</taxon>
        <taxon>Agaricomycotina</taxon>
        <taxon>Agaricomycetes</taxon>
        <taxon>Agaricomycetidae</taxon>
        <taxon>Agaricales</taxon>
        <taxon>Agaricales incertae sedis</taxon>
        <taxon>Dendrothele</taxon>
    </lineage>
</organism>
<proteinExistence type="predicted"/>